<dbReference type="FunCoup" id="A7S6A6">
    <property type="interactions" value="188"/>
</dbReference>
<feature type="domain" description="G-protein coupled receptors family 1 profile" evidence="10">
    <location>
        <begin position="8"/>
        <end position="276"/>
    </location>
</feature>
<dbReference type="PhylomeDB" id="A7S6A6"/>
<feature type="transmembrane region" description="Helical" evidence="9">
    <location>
        <begin position="164"/>
        <end position="191"/>
    </location>
</feature>
<keyword evidence="3 9" id="KW-1133">Transmembrane helix</keyword>
<evidence type="ECO:0000256" key="9">
    <source>
        <dbReference type="SAM" id="Phobius"/>
    </source>
</evidence>
<sequence>MSFLAILGNSLVVRIIQKNPRMRTSFNYYIANMAASDVLVQFFSTPRIVSDALLAPRVWLITGPFGEILCKLVFFVQDICTAVSIECLVLIAIDRFLAVVTPTRARSTSTKIRAVIIIMTWVVAGLISSPQLHFSVLYKGNNTHHVRCVIDWGSFFPEDAHNKYIAFLVFFLFVSPFVVIATLYAIIFVVVKRRKVPGNETCVKQQLRPHQKARMNVLKLACVVVVIFVFSWLPQVVFLFLLMTEWGWDMPCNMRLFRFLALFLAYSTTMTNPCVYFMFSANYRQGLRKMF</sequence>
<accession>A7S6A6</accession>
<protein>
    <recommendedName>
        <fullName evidence="10">G-protein coupled receptors family 1 profile domain-containing protein</fullName>
    </recommendedName>
</protein>
<feature type="non-terminal residue" evidence="11">
    <location>
        <position position="291"/>
    </location>
</feature>
<dbReference type="SMART" id="SM01381">
    <property type="entry name" value="7TM_GPCR_Srsx"/>
    <property type="match status" value="1"/>
</dbReference>
<evidence type="ECO:0000256" key="7">
    <source>
        <dbReference type="ARBA" id="ARBA00023224"/>
    </source>
</evidence>
<dbReference type="PRINTS" id="PR00237">
    <property type="entry name" value="GPCRRHODOPSN"/>
</dbReference>
<dbReference type="InParanoid" id="A7S6A6"/>
<dbReference type="CDD" id="cd00637">
    <property type="entry name" value="7tm_classA_rhodopsin-like"/>
    <property type="match status" value="1"/>
</dbReference>
<dbReference type="OMA" id="YESCARI"/>
<keyword evidence="12" id="KW-1185">Reference proteome</keyword>
<dbReference type="GO" id="GO:0004930">
    <property type="term" value="F:G protein-coupled receptor activity"/>
    <property type="evidence" value="ECO:0000318"/>
    <property type="project" value="GO_Central"/>
</dbReference>
<keyword evidence="4 8" id="KW-0297">G-protein coupled receptor</keyword>
<comment type="subcellular location">
    <subcellularLocation>
        <location evidence="1">Membrane</location>
        <topology evidence="1">Multi-pass membrane protein</topology>
    </subcellularLocation>
</comment>
<feature type="transmembrane region" description="Helical" evidence="9">
    <location>
        <begin position="256"/>
        <end position="279"/>
    </location>
</feature>
<feature type="transmembrane region" description="Helical" evidence="9">
    <location>
        <begin position="72"/>
        <end position="93"/>
    </location>
</feature>
<comment type="similarity">
    <text evidence="8">Belongs to the G-protein coupled receptor 1 family.</text>
</comment>
<dbReference type="HOGENOM" id="CLU_009579_6_0_1"/>
<evidence type="ECO:0000256" key="2">
    <source>
        <dbReference type="ARBA" id="ARBA00022692"/>
    </source>
</evidence>
<dbReference type="STRING" id="45351.A7S6A6"/>
<evidence type="ECO:0000313" key="11">
    <source>
        <dbReference type="EMBL" id="EDO40828.1"/>
    </source>
</evidence>
<dbReference type="PROSITE" id="PS50262">
    <property type="entry name" value="G_PROTEIN_RECEP_F1_2"/>
    <property type="match status" value="1"/>
</dbReference>
<dbReference type="SUPFAM" id="SSF81321">
    <property type="entry name" value="Family A G protein-coupled receptor-like"/>
    <property type="match status" value="1"/>
</dbReference>
<name>A7S6A6_NEMVE</name>
<dbReference type="Pfam" id="PF00001">
    <property type="entry name" value="7tm_1"/>
    <property type="match status" value="1"/>
</dbReference>
<evidence type="ECO:0000256" key="4">
    <source>
        <dbReference type="ARBA" id="ARBA00023040"/>
    </source>
</evidence>
<keyword evidence="2 8" id="KW-0812">Transmembrane</keyword>
<dbReference type="GO" id="GO:0007186">
    <property type="term" value="P:G protein-coupled receptor signaling pathway"/>
    <property type="evidence" value="ECO:0000318"/>
    <property type="project" value="GO_Central"/>
</dbReference>
<keyword evidence="5 9" id="KW-0472">Membrane</keyword>
<dbReference type="InterPro" id="IPR017452">
    <property type="entry name" value="GPCR_Rhodpsn_7TM"/>
</dbReference>
<dbReference type="eggNOG" id="KOG3656">
    <property type="taxonomic scope" value="Eukaryota"/>
</dbReference>
<dbReference type="AlphaFoldDB" id="A7S6A6"/>
<evidence type="ECO:0000256" key="5">
    <source>
        <dbReference type="ARBA" id="ARBA00023136"/>
    </source>
</evidence>
<feature type="transmembrane region" description="Helical" evidence="9">
    <location>
        <begin position="114"/>
        <end position="132"/>
    </location>
</feature>
<dbReference type="PANTHER" id="PTHR45695:SF9">
    <property type="entry name" value="LEUCOKININ RECEPTOR"/>
    <property type="match status" value="1"/>
</dbReference>
<dbReference type="Gene3D" id="1.20.1070.10">
    <property type="entry name" value="Rhodopsin 7-helix transmembrane proteins"/>
    <property type="match status" value="1"/>
</dbReference>
<gene>
    <name evidence="11" type="ORF">NEMVEDRAFT_v1g106107</name>
</gene>
<reference evidence="11 12" key="1">
    <citation type="journal article" date="2007" name="Science">
        <title>Sea anemone genome reveals ancestral eumetazoan gene repertoire and genomic organization.</title>
        <authorList>
            <person name="Putnam N.H."/>
            <person name="Srivastava M."/>
            <person name="Hellsten U."/>
            <person name="Dirks B."/>
            <person name="Chapman J."/>
            <person name="Salamov A."/>
            <person name="Terry A."/>
            <person name="Shapiro H."/>
            <person name="Lindquist E."/>
            <person name="Kapitonov V.V."/>
            <person name="Jurka J."/>
            <person name="Genikhovich G."/>
            <person name="Grigoriev I.V."/>
            <person name="Lucas S.M."/>
            <person name="Steele R.E."/>
            <person name="Finnerty J.R."/>
            <person name="Technau U."/>
            <person name="Martindale M.Q."/>
            <person name="Rokhsar D.S."/>
        </authorList>
    </citation>
    <scope>NUCLEOTIDE SEQUENCE [LARGE SCALE GENOMIC DNA]</scope>
    <source>
        <strain evidence="12">CH2 X CH6</strain>
    </source>
</reference>
<dbReference type="GO" id="GO:0005886">
    <property type="term" value="C:plasma membrane"/>
    <property type="evidence" value="ECO:0000318"/>
    <property type="project" value="GO_Central"/>
</dbReference>
<keyword evidence="7 8" id="KW-0807">Transducer</keyword>
<feature type="transmembrane region" description="Helical" evidence="9">
    <location>
        <begin position="217"/>
        <end position="244"/>
    </location>
</feature>
<evidence type="ECO:0000256" key="3">
    <source>
        <dbReference type="ARBA" id="ARBA00022989"/>
    </source>
</evidence>
<proteinExistence type="inferred from homology"/>
<evidence type="ECO:0000313" key="12">
    <source>
        <dbReference type="Proteomes" id="UP000001593"/>
    </source>
</evidence>
<dbReference type="InterPro" id="IPR000276">
    <property type="entry name" value="GPCR_Rhodpsn"/>
</dbReference>
<evidence type="ECO:0000259" key="10">
    <source>
        <dbReference type="PROSITE" id="PS50262"/>
    </source>
</evidence>
<dbReference type="GO" id="GO:0032870">
    <property type="term" value="P:cellular response to hormone stimulus"/>
    <property type="evidence" value="ECO:0000318"/>
    <property type="project" value="GO_Central"/>
</dbReference>
<evidence type="ECO:0000256" key="6">
    <source>
        <dbReference type="ARBA" id="ARBA00023170"/>
    </source>
</evidence>
<evidence type="ECO:0000256" key="8">
    <source>
        <dbReference type="RuleBase" id="RU000688"/>
    </source>
</evidence>
<organism evidence="11 12">
    <name type="scientific">Nematostella vectensis</name>
    <name type="common">Starlet sea anemone</name>
    <dbReference type="NCBI Taxonomy" id="45351"/>
    <lineage>
        <taxon>Eukaryota</taxon>
        <taxon>Metazoa</taxon>
        <taxon>Cnidaria</taxon>
        <taxon>Anthozoa</taxon>
        <taxon>Hexacorallia</taxon>
        <taxon>Actiniaria</taxon>
        <taxon>Edwardsiidae</taxon>
        <taxon>Nematostella</taxon>
    </lineage>
</organism>
<dbReference type="PANTHER" id="PTHR45695">
    <property type="entry name" value="LEUCOKININ RECEPTOR-RELATED"/>
    <property type="match status" value="1"/>
</dbReference>
<evidence type="ECO:0000256" key="1">
    <source>
        <dbReference type="ARBA" id="ARBA00004141"/>
    </source>
</evidence>
<dbReference type="EMBL" id="DS469586">
    <property type="protein sequence ID" value="EDO40828.1"/>
    <property type="molecule type" value="Genomic_DNA"/>
</dbReference>
<dbReference type="PROSITE" id="PS00237">
    <property type="entry name" value="G_PROTEIN_RECEP_F1_1"/>
    <property type="match status" value="1"/>
</dbReference>
<dbReference type="Proteomes" id="UP000001593">
    <property type="component" value="Unassembled WGS sequence"/>
</dbReference>
<keyword evidence="6 8" id="KW-0675">Receptor</keyword>